<dbReference type="OrthoDB" id="9809429at2"/>
<reference evidence="11 12" key="1">
    <citation type="submission" date="2018-08" db="EMBL/GenBank/DDBJ databases">
        <title>Genomic Encyclopedia of Type Strains, Phase IV (KMG-IV): sequencing the most valuable type-strain genomes for metagenomic binning, comparative biology and taxonomic classification.</title>
        <authorList>
            <person name="Goeker M."/>
        </authorList>
    </citation>
    <scope>NUCLEOTIDE SEQUENCE [LARGE SCALE GENOMIC DNA]</scope>
    <source>
        <strain evidence="11 12">BW863</strain>
    </source>
</reference>
<evidence type="ECO:0000256" key="5">
    <source>
        <dbReference type="ARBA" id="ARBA00022432"/>
    </source>
</evidence>
<dbReference type="PANTHER" id="PTHR21139">
    <property type="entry name" value="TRIOSEPHOSPHATE ISOMERASE"/>
    <property type="match status" value="1"/>
</dbReference>
<dbReference type="SUPFAM" id="SSF51351">
    <property type="entry name" value="Triosephosphate isomerase (TIM)"/>
    <property type="match status" value="1"/>
</dbReference>
<comment type="pathway">
    <text evidence="9 10">Carbohydrate biosynthesis; gluconeogenesis.</text>
</comment>
<evidence type="ECO:0000313" key="11">
    <source>
        <dbReference type="EMBL" id="REF88184.1"/>
    </source>
</evidence>
<dbReference type="HAMAP" id="MF_00147_B">
    <property type="entry name" value="TIM_B"/>
    <property type="match status" value="1"/>
</dbReference>
<keyword evidence="12" id="KW-1185">Reference proteome</keyword>
<dbReference type="GO" id="GO:0006094">
    <property type="term" value="P:gluconeogenesis"/>
    <property type="evidence" value="ECO:0007669"/>
    <property type="project" value="UniProtKB-UniRule"/>
</dbReference>
<dbReference type="InterPro" id="IPR035990">
    <property type="entry name" value="TIM_sf"/>
</dbReference>
<dbReference type="Proteomes" id="UP000256900">
    <property type="component" value="Unassembled WGS sequence"/>
</dbReference>
<dbReference type="NCBIfam" id="TIGR00419">
    <property type="entry name" value="tim"/>
    <property type="match status" value="1"/>
</dbReference>
<comment type="catalytic activity">
    <reaction evidence="1">
        <text>L-erythrulose 1-phosphate = D-erythrulose 4-phosphate</text>
        <dbReference type="Rhea" id="RHEA:49588"/>
        <dbReference type="ChEBI" id="CHEBI:58002"/>
        <dbReference type="ChEBI" id="CHEBI:90796"/>
        <dbReference type="EC" id="5.3.1.33"/>
    </reaction>
</comment>
<accession>A0A3D9YZI7</accession>
<dbReference type="FunFam" id="3.20.20.70:FF:000016">
    <property type="entry name" value="Triosephosphate isomerase"/>
    <property type="match status" value="1"/>
</dbReference>
<name>A0A3D9YZI7_9HYPH</name>
<dbReference type="GO" id="GO:0006096">
    <property type="term" value="P:glycolytic process"/>
    <property type="evidence" value="ECO:0007669"/>
    <property type="project" value="UniProtKB-UniRule"/>
</dbReference>
<dbReference type="InterPro" id="IPR013785">
    <property type="entry name" value="Aldolase_TIM"/>
</dbReference>
<dbReference type="AlphaFoldDB" id="A0A3D9YZI7"/>
<dbReference type="UniPathway" id="UPA01066"/>
<evidence type="ECO:0000256" key="8">
    <source>
        <dbReference type="ARBA" id="ARBA00023235"/>
    </source>
</evidence>
<evidence type="ECO:0000256" key="4">
    <source>
        <dbReference type="ARBA" id="ARBA00007422"/>
    </source>
</evidence>
<comment type="subcellular location">
    <subcellularLocation>
        <location evidence="9 10">Cytoplasm</location>
    </subcellularLocation>
</comment>
<comment type="pathway">
    <text evidence="3">Carbohydrate metabolism; erythritol degradation.</text>
</comment>
<comment type="similarity">
    <text evidence="4 9 10">Belongs to the triosephosphate isomerase family.</text>
</comment>
<comment type="subunit">
    <text evidence="9 10">Homodimer.</text>
</comment>
<evidence type="ECO:0000256" key="3">
    <source>
        <dbReference type="ARBA" id="ARBA00004939"/>
    </source>
</evidence>
<keyword evidence="7 9" id="KW-0324">Glycolysis</keyword>
<comment type="catalytic activity">
    <reaction evidence="9 10">
        <text>D-glyceraldehyde 3-phosphate = dihydroxyacetone phosphate</text>
        <dbReference type="Rhea" id="RHEA:18585"/>
        <dbReference type="ChEBI" id="CHEBI:57642"/>
        <dbReference type="ChEBI" id="CHEBI:59776"/>
        <dbReference type="EC" id="5.3.1.1"/>
    </reaction>
</comment>
<comment type="pathway">
    <text evidence="2 9 10">Carbohydrate degradation; glycolysis; D-glyceraldehyde 3-phosphate from glycerone phosphate: step 1/1.</text>
</comment>
<dbReference type="PANTHER" id="PTHR21139:SF42">
    <property type="entry name" value="TRIOSEPHOSPHATE ISOMERASE"/>
    <property type="match status" value="1"/>
</dbReference>
<dbReference type="Gene3D" id="3.20.20.70">
    <property type="entry name" value="Aldolase class I"/>
    <property type="match status" value="1"/>
</dbReference>
<protein>
    <recommendedName>
        <fullName evidence="9 10">Triosephosphate isomerase</fullName>
        <shortName evidence="9">TIM</shortName>
        <shortName evidence="9">TPI</shortName>
        <ecNumber evidence="9 10">5.3.1.1</ecNumber>
    </recommendedName>
    <alternativeName>
        <fullName evidence="9">Triose-phosphate isomerase</fullName>
    </alternativeName>
</protein>
<feature type="active site" description="Electrophile" evidence="9">
    <location>
        <position position="99"/>
    </location>
</feature>
<evidence type="ECO:0000256" key="2">
    <source>
        <dbReference type="ARBA" id="ARBA00004680"/>
    </source>
</evidence>
<keyword evidence="6 9" id="KW-0963">Cytoplasm</keyword>
<keyword evidence="5 9" id="KW-0312">Gluconeogenesis</keyword>
<dbReference type="RefSeq" id="WP_115836289.1">
    <property type="nucleotide sequence ID" value="NZ_CP025086.1"/>
</dbReference>
<evidence type="ECO:0000256" key="6">
    <source>
        <dbReference type="ARBA" id="ARBA00022490"/>
    </source>
</evidence>
<dbReference type="Pfam" id="PF00121">
    <property type="entry name" value="TIM"/>
    <property type="match status" value="1"/>
</dbReference>
<dbReference type="EMBL" id="QUMO01000002">
    <property type="protein sequence ID" value="REF88184.1"/>
    <property type="molecule type" value="Genomic_DNA"/>
</dbReference>
<comment type="caution">
    <text evidence="11">The sequence shown here is derived from an EMBL/GenBank/DDBJ whole genome shotgun (WGS) entry which is preliminary data.</text>
</comment>
<proteinExistence type="inferred from homology"/>
<evidence type="ECO:0000256" key="9">
    <source>
        <dbReference type="HAMAP-Rule" id="MF_00147"/>
    </source>
</evidence>
<evidence type="ECO:0000256" key="7">
    <source>
        <dbReference type="ARBA" id="ARBA00023152"/>
    </source>
</evidence>
<feature type="binding site" evidence="9">
    <location>
        <position position="176"/>
    </location>
    <ligand>
        <name>substrate</name>
    </ligand>
</feature>
<dbReference type="UniPathway" id="UPA00109">
    <property type="reaction ID" value="UER00189"/>
</dbReference>
<dbReference type="GO" id="GO:0046166">
    <property type="term" value="P:glyceraldehyde-3-phosphate biosynthetic process"/>
    <property type="evidence" value="ECO:0007669"/>
    <property type="project" value="TreeGrafter"/>
</dbReference>
<feature type="binding site" evidence="9">
    <location>
        <begin position="12"/>
        <end position="14"/>
    </location>
    <ligand>
        <name>substrate</name>
    </ligand>
</feature>
<evidence type="ECO:0000256" key="1">
    <source>
        <dbReference type="ARBA" id="ARBA00000148"/>
    </source>
</evidence>
<dbReference type="GO" id="GO:0004807">
    <property type="term" value="F:triose-phosphate isomerase activity"/>
    <property type="evidence" value="ECO:0007669"/>
    <property type="project" value="UniProtKB-UniRule"/>
</dbReference>
<organism evidence="11 12">
    <name type="scientific">Methylovirgula ligni</name>
    <dbReference type="NCBI Taxonomy" id="569860"/>
    <lineage>
        <taxon>Bacteria</taxon>
        <taxon>Pseudomonadati</taxon>
        <taxon>Pseudomonadota</taxon>
        <taxon>Alphaproteobacteria</taxon>
        <taxon>Hyphomicrobiales</taxon>
        <taxon>Beijerinckiaceae</taxon>
        <taxon>Methylovirgula</taxon>
    </lineage>
</organism>
<dbReference type="GO" id="GO:0019563">
    <property type="term" value="P:glycerol catabolic process"/>
    <property type="evidence" value="ECO:0007669"/>
    <property type="project" value="TreeGrafter"/>
</dbReference>
<feature type="binding site" evidence="9">
    <location>
        <position position="214"/>
    </location>
    <ligand>
        <name>substrate</name>
    </ligand>
</feature>
<dbReference type="CDD" id="cd00311">
    <property type="entry name" value="TIM"/>
    <property type="match status" value="1"/>
</dbReference>
<gene>
    <name evidence="9" type="primary">tpiA</name>
    <name evidence="11" type="ORF">DES32_1826</name>
</gene>
<dbReference type="UniPathway" id="UPA00138"/>
<sequence>MANRLTPLVAGNWKMNGLRADLAQVAAIRDAVAAGAVAGAEILVCPPATLLAAAAQLCAGTPVAIGGQDCSPDAYGAHTGDISAEMLKDAGASYVIVGHSERRIDHGESDARVAAKAAAALRAGLKVILCVGETEAERTAGQAEARVAAQLEQSLPPEQAAAGRLAVAYEPVWAIGTGVTPSPRDVVAMHGFLRQRLKTLLTDGEVVRLLYGGSVKPGNAAELLRSPDVNGALVGGASLKAAEFLAIAKAVSQH</sequence>
<comment type="function">
    <text evidence="9">Involved in the gluconeogenesis. Catalyzes stereospecifically the conversion of dihydroxyacetone phosphate (DHAP) to D-glyceraldehyde-3-phosphate (G3P).</text>
</comment>
<dbReference type="InterPro" id="IPR000652">
    <property type="entry name" value="Triosephosphate_isomerase"/>
</dbReference>
<evidence type="ECO:0000313" key="12">
    <source>
        <dbReference type="Proteomes" id="UP000256900"/>
    </source>
</evidence>
<dbReference type="PROSITE" id="PS51440">
    <property type="entry name" value="TIM_2"/>
    <property type="match status" value="1"/>
</dbReference>
<dbReference type="InterPro" id="IPR022896">
    <property type="entry name" value="TrioseP_Isoase_bac/euk"/>
</dbReference>
<dbReference type="PROSITE" id="PS00171">
    <property type="entry name" value="TIM_1"/>
    <property type="match status" value="1"/>
</dbReference>
<evidence type="ECO:0000256" key="10">
    <source>
        <dbReference type="RuleBase" id="RU363013"/>
    </source>
</evidence>
<feature type="binding site" evidence="9">
    <location>
        <begin position="235"/>
        <end position="236"/>
    </location>
    <ligand>
        <name>substrate</name>
    </ligand>
</feature>
<keyword evidence="8 9" id="KW-0413">Isomerase</keyword>
<feature type="active site" description="Proton acceptor" evidence="9">
    <location>
        <position position="170"/>
    </location>
</feature>
<dbReference type="InterPro" id="IPR020861">
    <property type="entry name" value="Triosephosphate_isomerase_AS"/>
</dbReference>
<dbReference type="GO" id="GO:0005829">
    <property type="term" value="C:cytosol"/>
    <property type="evidence" value="ECO:0007669"/>
    <property type="project" value="TreeGrafter"/>
</dbReference>
<dbReference type="EC" id="5.3.1.1" evidence="9 10"/>